<dbReference type="Gene3D" id="3.40.640.10">
    <property type="entry name" value="Type I PLP-dependent aspartate aminotransferase-like (Major domain)"/>
    <property type="match status" value="1"/>
</dbReference>
<evidence type="ECO:0000256" key="4">
    <source>
        <dbReference type="ARBA" id="ARBA00022898"/>
    </source>
</evidence>
<keyword evidence="4 5" id="KW-0663">Pyridoxal phosphate</keyword>
<protein>
    <submittedName>
        <fullName evidence="6">Aminotransferase class III</fullName>
    </submittedName>
</protein>
<evidence type="ECO:0000313" key="6">
    <source>
        <dbReference type="EMBL" id="ONN27973.1"/>
    </source>
</evidence>
<dbReference type="Pfam" id="PF00202">
    <property type="entry name" value="Aminotran_3"/>
    <property type="match status" value="1"/>
</dbReference>
<evidence type="ECO:0000256" key="2">
    <source>
        <dbReference type="ARBA" id="ARBA00022576"/>
    </source>
</evidence>
<dbReference type="GO" id="GO:0008483">
    <property type="term" value="F:transaminase activity"/>
    <property type="evidence" value="ECO:0007669"/>
    <property type="project" value="UniProtKB-KW"/>
</dbReference>
<dbReference type="RefSeq" id="WP_077197773.1">
    <property type="nucleotide sequence ID" value="NZ_LBFC01000003.1"/>
</dbReference>
<name>A0ABX3IMX4_9BACT</name>
<comment type="caution">
    <text evidence="6">The sequence shown here is derived from an EMBL/GenBank/DDBJ whole genome shotgun (WGS) entry which is preliminary data.</text>
</comment>
<dbReference type="Gene3D" id="3.90.1150.10">
    <property type="entry name" value="Aspartate Aminotransferase, domain 1"/>
    <property type="match status" value="1"/>
</dbReference>
<dbReference type="EMBL" id="LBFC01000003">
    <property type="protein sequence ID" value="ONN27973.1"/>
    <property type="molecule type" value="Genomic_DNA"/>
</dbReference>
<comment type="cofactor">
    <cofactor evidence="1">
        <name>pyridoxal 5'-phosphate</name>
        <dbReference type="ChEBI" id="CHEBI:597326"/>
    </cofactor>
</comment>
<dbReference type="CDD" id="cd00610">
    <property type="entry name" value="OAT_like"/>
    <property type="match status" value="1"/>
</dbReference>
<evidence type="ECO:0000256" key="3">
    <source>
        <dbReference type="ARBA" id="ARBA00022679"/>
    </source>
</evidence>
<gene>
    <name evidence="6" type="ORF">XJ44_00945</name>
</gene>
<evidence type="ECO:0000313" key="7">
    <source>
        <dbReference type="Proteomes" id="UP000242616"/>
    </source>
</evidence>
<organism evidence="6 7">
    <name type="scientific">Thermosipho affectus</name>
    <dbReference type="NCBI Taxonomy" id="660294"/>
    <lineage>
        <taxon>Bacteria</taxon>
        <taxon>Thermotogati</taxon>
        <taxon>Thermotogota</taxon>
        <taxon>Thermotogae</taxon>
        <taxon>Thermotogales</taxon>
        <taxon>Fervidobacteriaceae</taxon>
        <taxon>Thermosipho</taxon>
    </lineage>
</organism>
<sequence length="374" mass="41479">MFISNTYNRFPIKIKKADGIWIFDDKGNKYLDTFSGIGVTSFGHCNEEISNAIIEKLQKYSHISNFFLDEDAIEVSERLVKETGKNGKVYFSNSGTEANEAALKAIKKTKKGAIISFFGNFHGRTIGSLSITGFPNIRSKFLPLLNNVIFLPFNDIKSFKDVFKKQEVSAVFVESIRGSGGLDTLTKEFANTIMEYKEKFDFILVTDEVQSGLGKTGEFFSYKHFNLEPDIITVAKSLGGGLPLGATIFTGNFSDIFSPGEHGSTFAPNPLALAASKVVLKKINQNLLLSVKEKGLYLKKQLLNIKNVNKVKGLGLMLGVKVDVKGDILKLALKENLLLNVVKNDTIRLLPPLNITYKEIDLMVSKLKKVLTSR</sequence>
<dbReference type="Proteomes" id="UP000242616">
    <property type="component" value="Unassembled WGS sequence"/>
</dbReference>
<dbReference type="PIRSF" id="PIRSF000521">
    <property type="entry name" value="Transaminase_4ab_Lys_Orn"/>
    <property type="match status" value="1"/>
</dbReference>
<proteinExistence type="inferred from homology"/>
<comment type="similarity">
    <text evidence="5">Belongs to the class-III pyridoxal-phosphate-dependent aminotransferase family.</text>
</comment>
<dbReference type="InterPro" id="IPR005814">
    <property type="entry name" value="Aminotrans_3"/>
</dbReference>
<dbReference type="InterPro" id="IPR015421">
    <property type="entry name" value="PyrdxlP-dep_Trfase_major"/>
</dbReference>
<reference evidence="6 7" key="1">
    <citation type="submission" date="2015-06" db="EMBL/GenBank/DDBJ databases">
        <title>Genome sequencing of Thermotogales isolates from hydrothermal vents.</title>
        <authorList>
            <person name="Haverkamp T.H."/>
            <person name="Kublanov I.V."/>
            <person name="Nesbo C.L."/>
        </authorList>
    </citation>
    <scope>NUCLEOTIDE SEQUENCE [LARGE SCALE GENOMIC DNA]</scope>
    <source>
        <strain evidence="7">ik275mar</strain>
    </source>
</reference>
<dbReference type="InterPro" id="IPR050103">
    <property type="entry name" value="Class-III_PLP-dep_AT"/>
</dbReference>
<keyword evidence="3" id="KW-0808">Transferase</keyword>
<keyword evidence="7" id="KW-1185">Reference proteome</keyword>
<dbReference type="PANTHER" id="PTHR11986:SF79">
    <property type="entry name" value="ACETYLORNITHINE AMINOTRANSFERASE, MITOCHONDRIAL"/>
    <property type="match status" value="1"/>
</dbReference>
<dbReference type="SUPFAM" id="SSF53383">
    <property type="entry name" value="PLP-dependent transferases"/>
    <property type="match status" value="1"/>
</dbReference>
<dbReference type="InterPro" id="IPR015424">
    <property type="entry name" value="PyrdxlP-dep_Trfase"/>
</dbReference>
<dbReference type="InterPro" id="IPR015422">
    <property type="entry name" value="PyrdxlP-dep_Trfase_small"/>
</dbReference>
<evidence type="ECO:0000256" key="5">
    <source>
        <dbReference type="RuleBase" id="RU003560"/>
    </source>
</evidence>
<keyword evidence="2 6" id="KW-0032">Aminotransferase</keyword>
<accession>A0ABX3IMX4</accession>
<evidence type="ECO:0000256" key="1">
    <source>
        <dbReference type="ARBA" id="ARBA00001933"/>
    </source>
</evidence>
<dbReference type="PANTHER" id="PTHR11986">
    <property type="entry name" value="AMINOTRANSFERASE CLASS III"/>
    <property type="match status" value="1"/>
</dbReference>